<dbReference type="Gene3D" id="1.20.1440.20">
    <property type="entry name" value="LemA-like domain"/>
    <property type="match status" value="1"/>
</dbReference>
<comment type="subcellular location">
    <subcellularLocation>
        <location evidence="1">Membrane</location>
        <topology evidence="1">Single-pass membrane protein</topology>
    </subcellularLocation>
</comment>
<proteinExistence type="inferred from homology"/>
<dbReference type="PANTHER" id="PTHR34478">
    <property type="entry name" value="PROTEIN LEMA"/>
    <property type="match status" value="1"/>
</dbReference>
<accession>A0ABT8N6L3</accession>
<dbReference type="PANTHER" id="PTHR34478:SF2">
    <property type="entry name" value="MEMBRANE PROTEIN"/>
    <property type="match status" value="1"/>
</dbReference>
<dbReference type="EMBL" id="JAUJWV010000004">
    <property type="protein sequence ID" value="MDN7243513.1"/>
    <property type="molecule type" value="Genomic_DNA"/>
</dbReference>
<evidence type="ECO:0000256" key="5">
    <source>
        <dbReference type="ARBA" id="ARBA00023136"/>
    </source>
</evidence>
<evidence type="ECO:0000256" key="3">
    <source>
        <dbReference type="ARBA" id="ARBA00022692"/>
    </source>
</evidence>
<keyword evidence="4" id="KW-1133">Transmembrane helix</keyword>
<dbReference type="Proteomes" id="UP001172055">
    <property type="component" value="Unassembled WGS sequence"/>
</dbReference>
<reference evidence="6 7" key="1">
    <citation type="submission" date="2023-06" db="EMBL/GenBank/DDBJ databases">
        <title>Novel species in genus Planococcus.</title>
        <authorList>
            <person name="Ning S."/>
        </authorList>
    </citation>
    <scope>NUCLEOTIDE SEQUENCE [LARGE SCALE GENOMIC DNA]</scope>
    <source>
        <strain evidence="6 7">N028</strain>
    </source>
</reference>
<evidence type="ECO:0000313" key="7">
    <source>
        <dbReference type="Proteomes" id="UP001172055"/>
    </source>
</evidence>
<dbReference type="RefSeq" id="WP_301724931.1">
    <property type="nucleotide sequence ID" value="NZ_JAUJWV010000004.1"/>
</dbReference>
<dbReference type="InterPro" id="IPR023353">
    <property type="entry name" value="LemA-like_dom_sf"/>
</dbReference>
<name>A0ABT8N6L3_9BACL</name>
<keyword evidence="5" id="KW-0472">Membrane</keyword>
<evidence type="ECO:0000313" key="6">
    <source>
        <dbReference type="EMBL" id="MDN7243513.1"/>
    </source>
</evidence>
<dbReference type="Pfam" id="PF04011">
    <property type="entry name" value="LemA"/>
    <property type="match status" value="1"/>
</dbReference>
<gene>
    <name evidence="6" type="ORF">QWY14_17115</name>
</gene>
<keyword evidence="7" id="KW-1185">Reference proteome</keyword>
<comment type="similarity">
    <text evidence="2">Belongs to the LemA family.</text>
</comment>
<keyword evidence="3" id="KW-0812">Transmembrane</keyword>
<sequence>MKKILIPIIITVLIITAVSTVFITNYNGFVQLEEDINESHAQIDNQLQRRLDLIPNLVETVKGFAKQEQDVIQDVTDARANLAGANALGEQAEADSQLSGALSRLLVVVENYPELKSNANFQQLSDELAGTENRIAVARRDYNTTVADFNRKAKAFPSNVTAGLFGFEEKPYFEADGKATEVPKVDFENDKD</sequence>
<evidence type="ECO:0000256" key="4">
    <source>
        <dbReference type="ARBA" id="ARBA00022989"/>
    </source>
</evidence>
<evidence type="ECO:0000256" key="2">
    <source>
        <dbReference type="ARBA" id="ARBA00008854"/>
    </source>
</evidence>
<organism evidence="6 7">
    <name type="scientific">Planococcus shixiaomingii</name>
    <dbReference type="NCBI Taxonomy" id="3058393"/>
    <lineage>
        <taxon>Bacteria</taxon>
        <taxon>Bacillati</taxon>
        <taxon>Bacillota</taxon>
        <taxon>Bacilli</taxon>
        <taxon>Bacillales</taxon>
        <taxon>Caryophanaceae</taxon>
        <taxon>Planococcus</taxon>
    </lineage>
</organism>
<dbReference type="InterPro" id="IPR007156">
    <property type="entry name" value="MamQ_LemA"/>
</dbReference>
<evidence type="ECO:0000256" key="1">
    <source>
        <dbReference type="ARBA" id="ARBA00004167"/>
    </source>
</evidence>
<comment type="caution">
    <text evidence="6">The sequence shown here is derived from an EMBL/GenBank/DDBJ whole genome shotgun (WGS) entry which is preliminary data.</text>
</comment>
<dbReference type="SUPFAM" id="SSF140478">
    <property type="entry name" value="LemA-like"/>
    <property type="match status" value="1"/>
</dbReference>
<protein>
    <submittedName>
        <fullName evidence="6">LemA family protein</fullName>
    </submittedName>
</protein>